<dbReference type="PANTHER" id="PTHR42681:SF1">
    <property type="entry name" value="MALONYL-COA-ACYL CARRIER PROTEIN TRANSACYLASE, MITOCHONDRIAL"/>
    <property type="match status" value="1"/>
</dbReference>
<dbReference type="GO" id="GO:0006633">
    <property type="term" value="P:fatty acid biosynthetic process"/>
    <property type="evidence" value="ECO:0007669"/>
    <property type="project" value="TreeGrafter"/>
</dbReference>
<feature type="domain" description="Malonyl-CoA:ACP transacylase (MAT)" evidence="6">
    <location>
        <begin position="7"/>
        <end position="311"/>
    </location>
</feature>
<dbReference type="SUPFAM" id="SSF55048">
    <property type="entry name" value="Probable ACP-binding domain of malonyl-CoA ACP transacylase"/>
    <property type="match status" value="1"/>
</dbReference>
<accession>A0A518VAY4</accession>
<evidence type="ECO:0000256" key="4">
    <source>
        <dbReference type="ARBA" id="ARBA00023315"/>
    </source>
</evidence>
<dbReference type="InterPro" id="IPR016035">
    <property type="entry name" value="Acyl_Trfase/lysoPLipase"/>
</dbReference>
<evidence type="ECO:0000256" key="2">
    <source>
        <dbReference type="ARBA" id="ARBA00013258"/>
    </source>
</evidence>
<dbReference type="InterPro" id="IPR001227">
    <property type="entry name" value="Ac_transferase_dom_sf"/>
</dbReference>
<evidence type="ECO:0000256" key="1">
    <source>
        <dbReference type="ARBA" id="ARBA00008217"/>
    </source>
</evidence>
<keyword evidence="4 7" id="KW-0012">Acyltransferase</keyword>
<dbReference type="Proteomes" id="UP000319432">
    <property type="component" value="Chromosome"/>
</dbReference>
<reference evidence="7 8" key="1">
    <citation type="submission" date="2018-11" db="EMBL/GenBank/DDBJ databases">
        <title>Phylogenetic determinants of toxin gene distribution in genomes of Brevibacillus laterosporus.</title>
        <authorList>
            <person name="Glare T.R."/>
            <person name="Durrant A."/>
            <person name="Berry C."/>
            <person name="Palma L."/>
            <person name="Ormskirk M."/>
            <person name="Cox M.O."/>
        </authorList>
    </citation>
    <scope>NUCLEOTIDE SEQUENCE [LARGE SCALE GENOMIC DNA]</scope>
    <source>
        <strain evidence="7 8">1821L</strain>
    </source>
</reference>
<dbReference type="InterPro" id="IPR016036">
    <property type="entry name" value="Malonyl_transacylase_ACP-bd"/>
</dbReference>
<dbReference type="FunFam" id="3.30.70.250:FF:000001">
    <property type="entry name" value="Malonyl CoA-acyl carrier protein transacylase"/>
    <property type="match status" value="1"/>
</dbReference>
<organism evidence="7 8">
    <name type="scientific">Brevibacillus laterosporus</name>
    <name type="common">Bacillus laterosporus</name>
    <dbReference type="NCBI Taxonomy" id="1465"/>
    <lineage>
        <taxon>Bacteria</taxon>
        <taxon>Bacillati</taxon>
        <taxon>Bacillota</taxon>
        <taxon>Bacilli</taxon>
        <taxon>Bacillales</taxon>
        <taxon>Paenibacillaceae</taxon>
        <taxon>Brevibacillus</taxon>
    </lineage>
</organism>
<name>A0A518VAY4_BRELA</name>
<dbReference type="Pfam" id="PF00698">
    <property type="entry name" value="Acyl_transf_1"/>
    <property type="match status" value="1"/>
</dbReference>
<protein>
    <recommendedName>
        <fullName evidence="2">[acyl-carrier-protein] S-malonyltransferase</fullName>
        <ecNumber evidence="2">2.3.1.39</ecNumber>
    </recommendedName>
</protein>
<dbReference type="GO" id="GO:0004314">
    <property type="term" value="F:[acyl-carrier-protein] S-malonyltransferase activity"/>
    <property type="evidence" value="ECO:0007669"/>
    <property type="project" value="UniProtKB-EC"/>
</dbReference>
<dbReference type="EMBL" id="CP033464">
    <property type="protein sequence ID" value="QDX94144.1"/>
    <property type="molecule type" value="Genomic_DNA"/>
</dbReference>
<dbReference type="Gene3D" id="3.30.70.250">
    <property type="entry name" value="Malonyl-CoA ACP transacylase, ACP-binding"/>
    <property type="match status" value="1"/>
</dbReference>
<gene>
    <name evidence="7" type="primary">fabD</name>
    <name evidence="7" type="ORF">EEL30_18755</name>
</gene>
<proteinExistence type="inferred from homology"/>
<dbReference type="InterPro" id="IPR050858">
    <property type="entry name" value="Mal-CoA-ACP_Trans/PKS_FabD"/>
</dbReference>
<evidence type="ECO:0000313" key="7">
    <source>
        <dbReference type="EMBL" id="QDX94144.1"/>
    </source>
</evidence>
<dbReference type="PANTHER" id="PTHR42681">
    <property type="entry name" value="MALONYL-COA-ACYL CARRIER PROTEIN TRANSACYLASE, MITOCHONDRIAL"/>
    <property type="match status" value="1"/>
</dbReference>
<dbReference type="InterPro" id="IPR014043">
    <property type="entry name" value="Acyl_transferase_dom"/>
</dbReference>
<comment type="catalytic activity">
    <reaction evidence="5">
        <text>holo-[ACP] + malonyl-CoA = malonyl-[ACP] + CoA</text>
        <dbReference type="Rhea" id="RHEA:41792"/>
        <dbReference type="Rhea" id="RHEA-COMP:9623"/>
        <dbReference type="Rhea" id="RHEA-COMP:9685"/>
        <dbReference type="ChEBI" id="CHEBI:57287"/>
        <dbReference type="ChEBI" id="CHEBI:57384"/>
        <dbReference type="ChEBI" id="CHEBI:64479"/>
        <dbReference type="ChEBI" id="CHEBI:78449"/>
        <dbReference type="EC" id="2.3.1.39"/>
    </reaction>
</comment>
<dbReference type="Gene3D" id="3.40.366.10">
    <property type="entry name" value="Malonyl-Coenzyme A Acyl Carrier Protein, domain 2"/>
    <property type="match status" value="1"/>
</dbReference>
<evidence type="ECO:0000259" key="6">
    <source>
        <dbReference type="SMART" id="SM00827"/>
    </source>
</evidence>
<keyword evidence="3 7" id="KW-0808">Transferase</keyword>
<keyword evidence="8" id="KW-1185">Reference proteome</keyword>
<dbReference type="SMART" id="SM00827">
    <property type="entry name" value="PKS_AT"/>
    <property type="match status" value="1"/>
</dbReference>
<comment type="similarity">
    <text evidence="1">Belongs to the FabD family.</text>
</comment>
<evidence type="ECO:0000256" key="5">
    <source>
        <dbReference type="ARBA" id="ARBA00048462"/>
    </source>
</evidence>
<dbReference type="GO" id="GO:0005829">
    <property type="term" value="C:cytosol"/>
    <property type="evidence" value="ECO:0007669"/>
    <property type="project" value="TreeGrafter"/>
</dbReference>
<dbReference type="EC" id="2.3.1.39" evidence="2"/>
<dbReference type="SUPFAM" id="SSF52151">
    <property type="entry name" value="FabD/lysophospholipase-like"/>
    <property type="match status" value="1"/>
</dbReference>
<dbReference type="InterPro" id="IPR004410">
    <property type="entry name" value="Malonyl_CoA-ACP_transAc_FabD"/>
</dbReference>
<evidence type="ECO:0000256" key="3">
    <source>
        <dbReference type="ARBA" id="ARBA00022679"/>
    </source>
</evidence>
<evidence type="ECO:0000313" key="8">
    <source>
        <dbReference type="Proteomes" id="UP000319432"/>
    </source>
</evidence>
<dbReference type="AlphaFoldDB" id="A0A518VAY4"/>
<dbReference type="OrthoDB" id="9805460at2"/>
<sequence length="427" mass="47701">MKKFGIIFSGQGSQYVGMGKEIYQNYSSAKKIFDEASESLSFDVAKLCFEGSMEELTKTENTQPALLTMSVAAYQVYKEEIGIRPDYFAGHSLGEISALTCAEAIPFYDAVKIARSRGLFMQEAVSLGEGAMAAVGGVDQAVIEQDCEKASQEGSVVVLSNINSPSQLVISGHKEAVDRVSEFLKARGAHVTLLQVSAPFHSPLMQPAADQFSEELKNYQFGKGKIKIPVLSNVNAQPYQGKENIVDNLTKQIVAPVKWQSCMAYLKQNQVKYLLEIGPGKTLKNLVSKNTTDIESHSFDKDFDLSLLKKTIHQFEKSKLYFISRSLGMAVSTKNYNENQEEYQKGVIESYKKMKEIQAELESQAKQPSDQQIREIAELLQMIFITKKTPQEEQVARFQKLFAETDTEELFQDFTFTQVGRTAVQTV</sequence>
<dbReference type="NCBIfam" id="TIGR00128">
    <property type="entry name" value="fabD"/>
    <property type="match status" value="1"/>
</dbReference>